<organism evidence="1 2">
    <name type="scientific">Citrifermentans bemidjiense (strain ATCC BAA-1014 / DSM 16622 / JCM 12645 / Bem)</name>
    <name type="common">Geobacter bemidjiensis</name>
    <dbReference type="NCBI Taxonomy" id="404380"/>
    <lineage>
        <taxon>Bacteria</taxon>
        <taxon>Pseudomonadati</taxon>
        <taxon>Thermodesulfobacteriota</taxon>
        <taxon>Desulfuromonadia</taxon>
        <taxon>Geobacterales</taxon>
        <taxon>Geobacteraceae</taxon>
        <taxon>Citrifermentans</taxon>
    </lineage>
</organism>
<reference evidence="1 2" key="1">
    <citation type="submission" date="2008-07" db="EMBL/GenBank/DDBJ databases">
        <title>Complete sequence of Geobacter bemidjiensis BEM.</title>
        <authorList>
            <consortium name="US DOE Joint Genome Institute"/>
            <person name="Lucas S."/>
            <person name="Copeland A."/>
            <person name="Lapidus A."/>
            <person name="Glavina del Rio T."/>
            <person name="Dalin E."/>
            <person name="Tice H."/>
            <person name="Bruce D."/>
            <person name="Goodwin L."/>
            <person name="Pitluck S."/>
            <person name="Kiss H."/>
            <person name="Brettin T."/>
            <person name="Detter J.C."/>
            <person name="Han C."/>
            <person name="Kuske C.R."/>
            <person name="Schmutz J."/>
            <person name="Larimer F."/>
            <person name="Land M."/>
            <person name="Hauser L."/>
            <person name="Kyrpides N."/>
            <person name="Lykidis A."/>
            <person name="Lovley D."/>
            <person name="Richardson P."/>
        </authorList>
    </citation>
    <scope>NUCLEOTIDE SEQUENCE [LARGE SCALE GENOMIC DNA]</scope>
    <source>
        <strain evidence="2">ATCC BAA-1014 / DSM 16622 / JCM 12645 / Bem</strain>
    </source>
</reference>
<gene>
    <name evidence="1" type="ordered locus">Gbem_3066</name>
</gene>
<evidence type="ECO:0000313" key="1">
    <source>
        <dbReference type="EMBL" id="ACH40068.1"/>
    </source>
</evidence>
<evidence type="ECO:0000313" key="2">
    <source>
        <dbReference type="Proteomes" id="UP000008825"/>
    </source>
</evidence>
<proteinExistence type="predicted"/>
<keyword evidence="2" id="KW-1185">Reference proteome</keyword>
<dbReference type="RefSeq" id="WP_012531501.1">
    <property type="nucleotide sequence ID" value="NC_011146.1"/>
</dbReference>
<dbReference type="STRING" id="404380.Gbem_3066"/>
<dbReference type="KEGG" id="gbm:Gbem_3066"/>
<dbReference type="EMBL" id="CP001124">
    <property type="protein sequence ID" value="ACH40068.1"/>
    <property type="molecule type" value="Genomic_DNA"/>
</dbReference>
<dbReference type="Proteomes" id="UP000008825">
    <property type="component" value="Chromosome"/>
</dbReference>
<sequence length="54" mass="6048">MKVLEIDFRQLPLVVKIQGNAKTKSYILKSSSRKLAACLIGIEEPYLQLVTDGK</sequence>
<protein>
    <submittedName>
        <fullName evidence="1">Uncharacterized protein</fullName>
    </submittedName>
</protein>
<accession>B5E899</accession>
<dbReference type="AlphaFoldDB" id="B5E899"/>
<name>B5E899_CITBB</name>
<dbReference type="HOGENOM" id="CLU_3043812_0_0_7"/>
<reference evidence="1 2" key="2">
    <citation type="journal article" date="2010" name="BMC Genomics">
        <title>The genome of Geobacter bemidjiensis, exemplar for the subsurface clade of Geobacter species that predominate in Fe(III)-reducing subsurface environments.</title>
        <authorList>
            <person name="Aklujkar M."/>
            <person name="Young N.D."/>
            <person name="Holmes D."/>
            <person name="Chavan M."/>
            <person name="Risso C."/>
            <person name="Kiss H.E."/>
            <person name="Han C.S."/>
            <person name="Land M.L."/>
            <person name="Lovley D.R."/>
        </authorList>
    </citation>
    <scope>NUCLEOTIDE SEQUENCE [LARGE SCALE GENOMIC DNA]</scope>
    <source>
        <strain evidence="2">ATCC BAA-1014 / DSM 16622 / JCM 12645 / Bem</strain>
    </source>
</reference>